<keyword evidence="2" id="KW-1185">Reference proteome</keyword>
<dbReference type="Proteomes" id="UP000320042">
    <property type="component" value="Unassembled WGS sequence"/>
</dbReference>
<proteinExistence type="predicted"/>
<name>A0A563UJ27_9SPHI</name>
<gene>
    <name evidence="1" type="ORF">FPZ43_02370</name>
</gene>
<dbReference type="OrthoDB" id="5342145at2"/>
<evidence type="ECO:0000313" key="1">
    <source>
        <dbReference type="EMBL" id="TWR31341.1"/>
    </source>
</evidence>
<reference evidence="1 2" key="1">
    <citation type="submission" date="2019-07" db="EMBL/GenBank/DDBJ databases">
        <authorList>
            <person name="Kim J."/>
        </authorList>
    </citation>
    <scope>NUCLEOTIDE SEQUENCE [LARGE SCALE GENOMIC DNA]</scope>
    <source>
        <strain evidence="2">dk17</strain>
    </source>
</reference>
<dbReference type="AlphaFoldDB" id="A0A563UJ27"/>
<protein>
    <submittedName>
        <fullName evidence="1">DUF3095 domain-containing protein</fullName>
    </submittedName>
</protein>
<dbReference type="InterPro" id="IPR021445">
    <property type="entry name" value="DUF3095"/>
</dbReference>
<evidence type="ECO:0000313" key="2">
    <source>
        <dbReference type="Proteomes" id="UP000320042"/>
    </source>
</evidence>
<comment type="caution">
    <text evidence="1">The sequence shown here is derived from an EMBL/GenBank/DDBJ whole genome shotgun (WGS) entry which is preliminary data.</text>
</comment>
<dbReference type="Pfam" id="PF11294">
    <property type="entry name" value="DUF3095"/>
    <property type="match status" value="1"/>
</dbReference>
<dbReference type="RefSeq" id="WP_146380239.1">
    <property type="nucleotide sequence ID" value="NZ_VOEJ01000001.1"/>
</dbReference>
<accession>A0A563UJ27</accession>
<dbReference type="EMBL" id="VOEJ01000001">
    <property type="protein sequence ID" value="TWR31341.1"/>
    <property type="molecule type" value="Genomic_DNA"/>
</dbReference>
<organism evidence="1 2">
    <name type="scientific">Mucilaginibacter pallidiroseus</name>
    <dbReference type="NCBI Taxonomy" id="2599295"/>
    <lineage>
        <taxon>Bacteria</taxon>
        <taxon>Pseudomonadati</taxon>
        <taxon>Bacteroidota</taxon>
        <taxon>Sphingobacteriia</taxon>
        <taxon>Sphingobacteriales</taxon>
        <taxon>Sphingobacteriaceae</taxon>
        <taxon>Mucilaginibacter</taxon>
    </lineage>
</organism>
<sequence>MPTKDNRFYTDLPASDLSLCQLFATPGLFADVPDSWSVIITDIKGSTNAILNGRHHDVNLIATGTIVTVLNIVYAADITIPFFFGGDGATFIVPAHIADNVMQALSAFKTNTYNNFKLDLRAGIVSVEDVYKNNAGLHIAKHSISKSFTIPVLLGSGLSYAEQLIKGPQALLSTEVSEIEEFDLTGMQCRWDRIGPPKNKEEIVTLLVVAKNAEQSEAFGKVMDAIDNIYGPLFKRQPISISKLRLNATFARLGIEMRAKLGKVNWLQLIKEWFIMAYGRIYFRTASGRRYLKSLVEAADTLVIDGRINTVISGTVQQRKALQDVLDKLEAEGSITFGMHISNASIMSCYVRNLKDGHIHFVDGSEGGYTQAARMLKSKLNH</sequence>